<name>A0A8S4A6U8_9EUPU</name>
<dbReference type="FunFam" id="1.10.510.10:FF:000754">
    <property type="entry name" value="Interleukin-1 receptor-associated kinase"/>
    <property type="match status" value="1"/>
</dbReference>
<keyword evidence="4" id="KW-0808">Transferase</keyword>
<dbReference type="AlphaFoldDB" id="A0A8S4A6U8"/>
<dbReference type="PROSITE" id="PS00108">
    <property type="entry name" value="PROTEIN_KINASE_ST"/>
    <property type="match status" value="1"/>
</dbReference>
<evidence type="ECO:0000256" key="10">
    <source>
        <dbReference type="PROSITE-ProRule" id="PRU10141"/>
    </source>
</evidence>
<dbReference type="SUPFAM" id="SSF47986">
    <property type="entry name" value="DEATH domain"/>
    <property type="match status" value="1"/>
</dbReference>
<dbReference type="SUPFAM" id="SSF56112">
    <property type="entry name" value="Protein kinase-like (PK-like)"/>
    <property type="match status" value="1"/>
</dbReference>
<evidence type="ECO:0000256" key="5">
    <source>
        <dbReference type="ARBA" id="ARBA00022741"/>
    </source>
</evidence>
<evidence type="ECO:0000256" key="2">
    <source>
        <dbReference type="ARBA" id="ARBA00012513"/>
    </source>
</evidence>
<comment type="caution">
    <text evidence="13">The sequence shown here is derived from an EMBL/GenBank/DDBJ whole genome shotgun (WGS) entry which is preliminary data.</text>
</comment>
<dbReference type="Gene3D" id="1.10.510.10">
    <property type="entry name" value="Transferase(Phosphotransferase) domain 1"/>
    <property type="match status" value="1"/>
</dbReference>
<dbReference type="EC" id="2.7.11.1" evidence="2"/>
<dbReference type="InterPro" id="IPR011009">
    <property type="entry name" value="Kinase-like_dom_sf"/>
</dbReference>
<dbReference type="InterPro" id="IPR011029">
    <property type="entry name" value="DEATH-like_dom_sf"/>
</dbReference>
<keyword evidence="6" id="KW-0418">Kinase</keyword>
<comment type="catalytic activity">
    <reaction evidence="8">
        <text>L-threonyl-[protein] + ATP = O-phospho-L-threonyl-[protein] + ADP + H(+)</text>
        <dbReference type="Rhea" id="RHEA:46608"/>
        <dbReference type="Rhea" id="RHEA-COMP:11060"/>
        <dbReference type="Rhea" id="RHEA-COMP:11605"/>
        <dbReference type="ChEBI" id="CHEBI:15378"/>
        <dbReference type="ChEBI" id="CHEBI:30013"/>
        <dbReference type="ChEBI" id="CHEBI:30616"/>
        <dbReference type="ChEBI" id="CHEBI:61977"/>
        <dbReference type="ChEBI" id="CHEBI:456216"/>
        <dbReference type="EC" id="2.7.11.1"/>
    </reaction>
</comment>
<evidence type="ECO:0000256" key="9">
    <source>
        <dbReference type="ARBA" id="ARBA00048679"/>
    </source>
</evidence>
<dbReference type="InterPro" id="IPR008271">
    <property type="entry name" value="Ser/Thr_kinase_AS"/>
</dbReference>
<dbReference type="GO" id="GO:0005524">
    <property type="term" value="F:ATP binding"/>
    <property type="evidence" value="ECO:0007669"/>
    <property type="project" value="UniProtKB-UniRule"/>
</dbReference>
<dbReference type="Proteomes" id="UP000678393">
    <property type="component" value="Unassembled WGS sequence"/>
</dbReference>
<protein>
    <recommendedName>
        <fullName evidence="2">non-specific serine/threonine protein kinase</fullName>
        <ecNumber evidence="2">2.7.11.1</ecNumber>
    </recommendedName>
</protein>
<evidence type="ECO:0000256" key="8">
    <source>
        <dbReference type="ARBA" id="ARBA00047899"/>
    </source>
</evidence>
<dbReference type="PANTHER" id="PTHR27006">
    <property type="entry name" value="PROMASTIGOTE SURFACE ANTIGEN PROTEIN PSA"/>
    <property type="match status" value="1"/>
</dbReference>
<accession>A0A8S4A6U8</accession>
<keyword evidence="7 10" id="KW-0067">ATP-binding</keyword>
<dbReference type="EMBL" id="CAJHNH020006746">
    <property type="protein sequence ID" value="CAG5134061.1"/>
    <property type="molecule type" value="Genomic_DNA"/>
</dbReference>
<evidence type="ECO:0000259" key="12">
    <source>
        <dbReference type="PROSITE" id="PS50011"/>
    </source>
</evidence>
<comment type="catalytic activity">
    <reaction evidence="9">
        <text>L-seryl-[protein] + ATP = O-phospho-L-seryl-[protein] + ADP + H(+)</text>
        <dbReference type="Rhea" id="RHEA:17989"/>
        <dbReference type="Rhea" id="RHEA-COMP:9863"/>
        <dbReference type="Rhea" id="RHEA-COMP:11604"/>
        <dbReference type="ChEBI" id="CHEBI:15378"/>
        <dbReference type="ChEBI" id="CHEBI:29999"/>
        <dbReference type="ChEBI" id="CHEBI:30616"/>
        <dbReference type="ChEBI" id="CHEBI:83421"/>
        <dbReference type="ChEBI" id="CHEBI:456216"/>
        <dbReference type="EC" id="2.7.11.1"/>
    </reaction>
</comment>
<proteinExistence type="inferred from homology"/>
<dbReference type="PANTHER" id="PTHR27006:SF606">
    <property type="entry name" value="INTERLEUKIN-1 RECEPTOR-ASSOCIATED KINASE 4"/>
    <property type="match status" value="1"/>
</dbReference>
<evidence type="ECO:0000256" key="11">
    <source>
        <dbReference type="RuleBase" id="RU000304"/>
    </source>
</evidence>
<feature type="binding site" evidence="10">
    <location>
        <position position="232"/>
    </location>
    <ligand>
        <name>ATP</name>
        <dbReference type="ChEBI" id="CHEBI:30616"/>
    </ligand>
</feature>
<evidence type="ECO:0000256" key="7">
    <source>
        <dbReference type="ARBA" id="ARBA00022840"/>
    </source>
</evidence>
<evidence type="ECO:0000313" key="13">
    <source>
        <dbReference type="EMBL" id="CAG5134061.1"/>
    </source>
</evidence>
<dbReference type="Pfam" id="PF00069">
    <property type="entry name" value="Pkinase"/>
    <property type="match status" value="1"/>
</dbReference>
<evidence type="ECO:0000256" key="6">
    <source>
        <dbReference type="ARBA" id="ARBA00022777"/>
    </source>
</evidence>
<evidence type="ECO:0000256" key="4">
    <source>
        <dbReference type="ARBA" id="ARBA00022679"/>
    </source>
</evidence>
<comment type="similarity">
    <text evidence="1">Belongs to the protein kinase superfamily. TKL Ser/Thr protein kinase family. Pelle subfamily.</text>
</comment>
<feature type="domain" description="Protein kinase" evidence="12">
    <location>
        <begin position="204"/>
        <end position="485"/>
    </location>
</feature>
<dbReference type="GO" id="GO:0004674">
    <property type="term" value="F:protein serine/threonine kinase activity"/>
    <property type="evidence" value="ECO:0007669"/>
    <property type="project" value="UniProtKB-KW"/>
</dbReference>
<dbReference type="Gene3D" id="1.10.533.10">
    <property type="entry name" value="Death Domain, Fas"/>
    <property type="match status" value="1"/>
</dbReference>
<evidence type="ECO:0000313" key="14">
    <source>
        <dbReference type="Proteomes" id="UP000678393"/>
    </source>
</evidence>
<dbReference type="InterPro" id="IPR000719">
    <property type="entry name" value="Prot_kinase_dom"/>
</dbReference>
<dbReference type="OrthoDB" id="4062651at2759"/>
<keyword evidence="14" id="KW-1185">Reference proteome</keyword>
<evidence type="ECO:0000256" key="1">
    <source>
        <dbReference type="ARBA" id="ARBA00008718"/>
    </source>
</evidence>
<organism evidence="13 14">
    <name type="scientific">Candidula unifasciata</name>
    <dbReference type="NCBI Taxonomy" id="100452"/>
    <lineage>
        <taxon>Eukaryota</taxon>
        <taxon>Metazoa</taxon>
        <taxon>Spiralia</taxon>
        <taxon>Lophotrochozoa</taxon>
        <taxon>Mollusca</taxon>
        <taxon>Gastropoda</taxon>
        <taxon>Heterobranchia</taxon>
        <taxon>Euthyneura</taxon>
        <taxon>Panpulmonata</taxon>
        <taxon>Eupulmonata</taxon>
        <taxon>Stylommatophora</taxon>
        <taxon>Helicina</taxon>
        <taxon>Helicoidea</taxon>
        <taxon>Geomitridae</taxon>
        <taxon>Candidula</taxon>
    </lineage>
</organism>
<reference evidence="13" key="1">
    <citation type="submission" date="2021-04" db="EMBL/GenBank/DDBJ databases">
        <authorList>
            <consortium name="Molecular Ecology Group"/>
        </authorList>
    </citation>
    <scope>NUCLEOTIDE SEQUENCE</scope>
</reference>
<dbReference type="Gene3D" id="3.30.200.20">
    <property type="entry name" value="Phosphorylase Kinase, domain 1"/>
    <property type="match status" value="1"/>
</dbReference>
<dbReference type="SMART" id="SM00220">
    <property type="entry name" value="S_TKc"/>
    <property type="match status" value="1"/>
</dbReference>
<gene>
    <name evidence="13" type="ORF">CUNI_LOCUS19619</name>
</gene>
<evidence type="ECO:0000256" key="3">
    <source>
        <dbReference type="ARBA" id="ARBA00022527"/>
    </source>
</evidence>
<keyword evidence="3 11" id="KW-0723">Serine/threonine-protein kinase</keyword>
<dbReference type="InterPro" id="IPR017441">
    <property type="entry name" value="Protein_kinase_ATP_BS"/>
</dbReference>
<dbReference type="PROSITE" id="PS50011">
    <property type="entry name" value="PROTEIN_KINASE_DOM"/>
    <property type="match status" value="1"/>
</dbReference>
<dbReference type="PROSITE" id="PS00107">
    <property type="entry name" value="PROTEIN_KINASE_ATP"/>
    <property type="match status" value="1"/>
</dbReference>
<sequence length="492" mass="55153">MQRQPVTEETYLRDLPYSALAVLAETLDINGLWERLASRIPTKPDQLFTATEANFDPRYTMTNIASFGNSKKSCTMTLIRDWSKERKKCSFVTFLSYLFQALYQAELIAAAAYVQQKVLHTEPRSRQTENGRGPVISSETHPLITDPERETVMAVRCSLPCPPSGDNNCNRYSPFVCFCLISNFLCIKWNSSNEQYHFYKKINTDGGNLIGEGGFGTVFIGTFSDGYEVAIKCLKDGTDDSLEQFKTELQTLTMFKHENLVQLLGYSVDDGEPRCLVYEYMSNGSLEERLACRYNTEPLSNNLRLEIIKGTADGIAFLHKGGLVHRDIKSANILLDSDFKPKVGDFATARVLPQGMASHIMKTSVVIGTAAYLAPEAISFHIHPSLDSYSFGVVILEILTGLPVTDPNRAEKDLKFHVQEYCSEGDDGEEPGSFYDLLDPKGGEWSKSIVDGLYSISCRCLEYVRKKRPVMADIVTELTRLEQIINDAETEV</sequence>
<keyword evidence="5 10" id="KW-0547">Nucleotide-binding</keyword>